<dbReference type="GO" id="GO:0005634">
    <property type="term" value="C:nucleus"/>
    <property type="evidence" value="ECO:0007669"/>
    <property type="project" value="UniProtKB-SubCell"/>
</dbReference>
<dbReference type="PANTHER" id="PTHR31744:SF210">
    <property type="entry name" value="NAC DOMAIN-CONTAINING PROTEIN 86-LIKE"/>
    <property type="match status" value="1"/>
</dbReference>
<comment type="subcellular location">
    <subcellularLocation>
        <location evidence="1">Nucleus</location>
    </subcellularLocation>
</comment>
<accession>A0AAE2BQD7</accession>
<dbReference type="PANTHER" id="PTHR31744">
    <property type="entry name" value="PROTEIN CUP-SHAPED COTYLEDON 2-RELATED"/>
    <property type="match status" value="1"/>
</dbReference>
<dbReference type="Gene3D" id="2.170.150.80">
    <property type="entry name" value="NAC domain"/>
    <property type="match status" value="1"/>
</dbReference>
<feature type="compositionally biased region" description="Acidic residues" evidence="6">
    <location>
        <begin position="174"/>
        <end position="183"/>
    </location>
</feature>
<evidence type="ECO:0000256" key="1">
    <source>
        <dbReference type="ARBA" id="ARBA00004123"/>
    </source>
</evidence>
<feature type="domain" description="NAC" evidence="7">
    <location>
        <begin position="6"/>
        <end position="155"/>
    </location>
</feature>
<organism evidence="8 9">
    <name type="scientific">Sesamum angolense</name>
    <dbReference type="NCBI Taxonomy" id="2727404"/>
    <lineage>
        <taxon>Eukaryota</taxon>
        <taxon>Viridiplantae</taxon>
        <taxon>Streptophyta</taxon>
        <taxon>Embryophyta</taxon>
        <taxon>Tracheophyta</taxon>
        <taxon>Spermatophyta</taxon>
        <taxon>Magnoliopsida</taxon>
        <taxon>eudicotyledons</taxon>
        <taxon>Gunneridae</taxon>
        <taxon>Pentapetalae</taxon>
        <taxon>asterids</taxon>
        <taxon>lamiids</taxon>
        <taxon>Lamiales</taxon>
        <taxon>Pedaliaceae</taxon>
        <taxon>Sesamum</taxon>
    </lineage>
</organism>
<reference evidence="8" key="2">
    <citation type="journal article" date="2024" name="Plant">
        <title>Genomic evolution and insights into agronomic trait innovations of Sesamum species.</title>
        <authorList>
            <person name="Miao H."/>
            <person name="Wang L."/>
            <person name="Qu L."/>
            <person name="Liu H."/>
            <person name="Sun Y."/>
            <person name="Le M."/>
            <person name="Wang Q."/>
            <person name="Wei S."/>
            <person name="Zheng Y."/>
            <person name="Lin W."/>
            <person name="Duan Y."/>
            <person name="Cao H."/>
            <person name="Xiong S."/>
            <person name="Wang X."/>
            <person name="Wei L."/>
            <person name="Li C."/>
            <person name="Ma Q."/>
            <person name="Ju M."/>
            <person name="Zhao R."/>
            <person name="Li G."/>
            <person name="Mu C."/>
            <person name="Tian Q."/>
            <person name="Mei H."/>
            <person name="Zhang T."/>
            <person name="Gao T."/>
            <person name="Zhang H."/>
        </authorList>
    </citation>
    <scope>NUCLEOTIDE SEQUENCE</scope>
    <source>
        <strain evidence="8">K16</strain>
    </source>
</reference>
<dbReference type="PROSITE" id="PS51005">
    <property type="entry name" value="NAC"/>
    <property type="match status" value="1"/>
</dbReference>
<dbReference type="FunFam" id="2.170.150.80:FF:000002">
    <property type="entry name" value="Nac domain-containing protein 86"/>
    <property type="match status" value="1"/>
</dbReference>
<dbReference type="AlphaFoldDB" id="A0AAE2BQD7"/>
<comment type="caution">
    <text evidence="8">The sequence shown here is derived from an EMBL/GenBank/DDBJ whole genome shotgun (WGS) entry which is preliminary data.</text>
</comment>
<evidence type="ECO:0000256" key="3">
    <source>
        <dbReference type="ARBA" id="ARBA00023125"/>
    </source>
</evidence>
<proteinExistence type="predicted"/>
<evidence type="ECO:0000256" key="4">
    <source>
        <dbReference type="ARBA" id="ARBA00023163"/>
    </source>
</evidence>
<sequence length="696" mass="78252">MARTSLPPGFRFHPTDVELVLYYLKRKVMGKKHHFEAISEVNIYKFSPWDLPDKSCLKSKDLEWFFFCPREKKYASGVRVKRATENGYWKTTGKDRPICYNTKTVGTVKTLVFHLGHAPQGERTDWVIHEYRILDDQLAAAGVQDTYVLCKVFKKNGPGPKNGAQYGAPFNEADWADNDDDNDDARNHATSLASDGPSVSALPEKQICPLGAGQFGPESTFVLPLTEGPSPSAGRSTGEVLEDENDDEMVRLLASFTDEATFFNNNGTSQDDLGGKGKDKSLPCGDGYDIFNGLGDLDSWAQITEGKLDISGVQKDDYSMNNMTSQDNLAYIELNDLLTHWIAHPKEFVTMKMQVNDQFYQGSNAAYDLEFTHQQPEIRVDFAQDMERGWINLSGWVLQEHLKKNCVSRLMESIPARSPSAAEHLALSFSPCGGSSIHIKAEVTHGAGECTNEALSVMMGGSSSCWCNLPSAVSQEMWLWIWIHLLFLVDFGFDMVLVYCCSPRLYLFHGVFIIITTIKIEDSFVNLIKSGDLLCHFAIRPPSNISPMQYAVKIMTTSLRISVGCRLRLKYLKEFRLLIITNAMGGSGKRNCISSILLTHGSFQRLGCWLRNMAPRDATYWNGRMTRAPKRNLCQEFLQMSLPFSSSKSHCPVIHSNFGRFRLHHSASIFPTEEDRQRLGARRRDAFLRNIGKAES</sequence>
<gene>
    <name evidence="8" type="ORF">Sango_1849100</name>
</gene>
<dbReference type="Pfam" id="PF02365">
    <property type="entry name" value="NAM"/>
    <property type="match status" value="1"/>
</dbReference>
<dbReference type="InterPro" id="IPR003441">
    <property type="entry name" value="NAC-dom"/>
</dbReference>
<evidence type="ECO:0000256" key="2">
    <source>
        <dbReference type="ARBA" id="ARBA00023015"/>
    </source>
</evidence>
<keyword evidence="9" id="KW-1185">Reference proteome</keyword>
<evidence type="ECO:0000313" key="9">
    <source>
        <dbReference type="Proteomes" id="UP001289374"/>
    </source>
</evidence>
<dbReference type="Proteomes" id="UP001289374">
    <property type="component" value="Unassembled WGS sequence"/>
</dbReference>
<dbReference type="EMBL" id="JACGWL010000010">
    <property type="protein sequence ID" value="KAK4393783.1"/>
    <property type="molecule type" value="Genomic_DNA"/>
</dbReference>
<reference evidence="8" key="1">
    <citation type="submission" date="2020-06" db="EMBL/GenBank/DDBJ databases">
        <authorList>
            <person name="Li T."/>
            <person name="Hu X."/>
            <person name="Zhang T."/>
            <person name="Song X."/>
            <person name="Zhang H."/>
            <person name="Dai N."/>
            <person name="Sheng W."/>
            <person name="Hou X."/>
            <person name="Wei L."/>
        </authorList>
    </citation>
    <scope>NUCLEOTIDE SEQUENCE</scope>
    <source>
        <strain evidence="8">K16</strain>
        <tissue evidence="8">Leaf</tissue>
    </source>
</reference>
<evidence type="ECO:0000256" key="6">
    <source>
        <dbReference type="SAM" id="MobiDB-lite"/>
    </source>
</evidence>
<dbReference type="SUPFAM" id="SSF101941">
    <property type="entry name" value="NAC domain"/>
    <property type="match status" value="1"/>
</dbReference>
<evidence type="ECO:0000313" key="8">
    <source>
        <dbReference type="EMBL" id="KAK4393783.1"/>
    </source>
</evidence>
<keyword evidence="4" id="KW-0804">Transcription</keyword>
<feature type="region of interest" description="Disordered" evidence="6">
    <location>
        <begin position="161"/>
        <end position="203"/>
    </location>
</feature>
<keyword evidence="3" id="KW-0238">DNA-binding</keyword>
<evidence type="ECO:0000256" key="5">
    <source>
        <dbReference type="ARBA" id="ARBA00023242"/>
    </source>
</evidence>
<dbReference type="GO" id="GO:0003677">
    <property type="term" value="F:DNA binding"/>
    <property type="evidence" value="ECO:0007669"/>
    <property type="project" value="UniProtKB-KW"/>
</dbReference>
<protein>
    <submittedName>
        <fullName evidence="8">NAC domain-containing protein 82</fullName>
    </submittedName>
</protein>
<keyword evidence="2" id="KW-0805">Transcription regulation</keyword>
<name>A0AAE2BQD7_9LAMI</name>
<keyword evidence="5" id="KW-0539">Nucleus</keyword>
<dbReference type="InterPro" id="IPR036093">
    <property type="entry name" value="NAC_dom_sf"/>
</dbReference>
<dbReference type="GO" id="GO:0006355">
    <property type="term" value="P:regulation of DNA-templated transcription"/>
    <property type="evidence" value="ECO:0007669"/>
    <property type="project" value="InterPro"/>
</dbReference>
<evidence type="ECO:0000259" key="7">
    <source>
        <dbReference type="PROSITE" id="PS51005"/>
    </source>
</evidence>